<gene>
    <name evidence="2" type="ORF">CR201_G0014669</name>
</gene>
<dbReference type="AlphaFoldDB" id="A0A2J8VZM8"/>
<name>A0A2J8VZM8_PONAB</name>
<feature type="region of interest" description="Disordered" evidence="1">
    <location>
        <begin position="26"/>
        <end position="63"/>
    </location>
</feature>
<protein>
    <submittedName>
        <fullName evidence="2">NDRG4 isoform 36</fullName>
    </submittedName>
</protein>
<comment type="caution">
    <text evidence="2">The sequence shown here is derived from an EMBL/GenBank/DDBJ whole genome shotgun (WGS) entry which is preliminary data.</text>
</comment>
<dbReference type="EMBL" id="NDHI03003406">
    <property type="protein sequence ID" value="PNJ62985.1"/>
    <property type="molecule type" value="Genomic_DNA"/>
</dbReference>
<proteinExistence type="predicted"/>
<evidence type="ECO:0000313" key="2">
    <source>
        <dbReference type="EMBL" id="PNJ62985.1"/>
    </source>
</evidence>
<organism evidence="2">
    <name type="scientific">Pongo abelii</name>
    <name type="common">Sumatran orangutan</name>
    <name type="synonym">Pongo pygmaeus abelii</name>
    <dbReference type="NCBI Taxonomy" id="9601"/>
    <lineage>
        <taxon>Eukaryota</taxon>
        <taxon>Metazoa</taxon>
        <taxon>Chordata</taxon>
        <taxon>Craniata</taxon>
        <taxon>Vertebrata</taxon>
        <taxon>Euteleostomi</taxon>
        <taxon>Mammalia</taxon>
        <taxon>Eutheria</taxon>
        <taxon>Euarchontoglires</taxon>
        <taxon>Primates</taxon>
        <taxon>Haplorrhini</taxon>
        <taxon>Catarrhini</taxon>
        <taxon>Hominidae</taxon>
        <taxon>Pongo</taxon>
    </lineage>
</organism>
<sequence length="63" mass="6314">MPECWDGVGEGNAGAVKLAGLGDPRWSPGHLLSPGHQPHPPELRELTGGCEGAAWSGAPSGGT</sequence>
<reference evidence="2" key="1">
    <citation type="submission" date="2017-12" db="EMBL/GenBank/DDBJ databases">
        <title>High-resolution comparative analysis of great ape genomes.</title>
        <authorList>
            <person name="Pollen A."/>
            <person name="Hastie A."/>
            <person name="Hormozdiari F."/>
            <person name="Dougherty M."/>
            <person name="Liu R."/>
            <person name="Chaisson M."/>
            <person name="Hoppe E."/>
            <person name="Hill C."/>
            <person name="Pang A."/>
            <person name="Hillier L."/>
            <person name="Baker C."/>
            <person name="Armstrong J."/>
            <person name="Shendure J."/>
            <person name="Paten B."/>
            <person name="Wilson R."/>
            <person name="Chao H."/>
            <person name="Schneider V."/>
            <person name="Ventura M."/>
            <person name="Kronenberg Z."/>
            <person name="Murali S."/>
            <person name="Gordon D."/>
            <person name="Cantsilieris S."/>
            <person name="Munson K."/>
            <person name="Nelson B."/>
            <person name="Raja A."/>
            <person name="Underwood J."/>
            <person name="Diekhans M."/>
            <person name="Fiddes I."/>
            <person name="Haussler D."/>
            <person name="Eichler E."/>
        </authorList>
    </citation>
    <scope>NUCLEOTIDE SEQUENCE [LARGE SCALE GENOMIC DNA]</scope>
    <source>
        <strain evidence="2">Susie</strain>
    </source>
</reference>
<evidence type="ECO:0000256" key="1">
    <source>
        <dbReference type="SAM" id="MobiDB-lite"/>
    </source>
</evidence>
<accession>A0A2J8VZM8</accession>